<dbReference type="Gene3D" id="3.30.1020.10">
    <property type="entry name" value="Antioxidant, Horf6, Chain A, domain2"/>
    <property type="match status" value="1"/>
</dbReference>
<feature type="domain" description="Thioredoxin" evidence="8">
    <location>
        <begin position="1"/>
        <end position="161"/>
    </location>
</feature>
<evidence type="ECO:0000256" key="4">
    <source>
        <dbReference type="ARBA" id="ARBA00023284"/>
    </source>
</evidence>
<dbReference type="GO" id="GO:0051920">
    <property type="term" value="F:peroxiredoxin activity"/>
    <property type="evidence" value="ECO:0007669"/>
    <property type="project" value="InterPro"/>
</dbReference>
<dbReference type="PIRSF" id="PIRSF000239">
    <property type="entry name" value="AHPC"/>
    <property type="match status" value="1"/>
</dbReference>
<dbReference type="Gene3D" id="3.40.30.10">
    <property type="entry name" value="Glutaredoxin"/>
    <property type="match status" value="1"/>
</dbReference>
<reference evidence="9" key="1">
    <citation type="submission" date="2021-01" db="EMBL/GenBank/DDBJ databases">
        <authorList>
            <person name="Corre E."/>
            <person name="Pelletier E."/>
            <person name="Niang G."/>
            <person name="Scheremetjew M."/>
            <person name="Finn R."/>
            <person name="Kale V."/>
            <person name="Holt S."/>
            <person name="Cochrane G."/>
            <person name="Meng A."/>
            <person name="Brown T."/>
            <person name="Cohen L."/>
        </authorList>
    </citation>
    <scope>NUCLEOTIDE SEQUENCE</scope>
    <source>
        <strain evidence="9">CCMP3278</strain>
    </source>
</reference>
<dbReference type="GO" id="GO:0045454">
    <property type="term" value="P:cell redox homeostasis"/>
    <property type="evidence" value="ECO:0007669"/>
    <property type="project" value="TreeGrafter"/>
</dbReference>
<dbReference type="FunFam" id="3.30.1020.10:FF:000001">
    <property type="entry name" value="1-Cys peroxiredoxin"/>
    <property type="match status" value="1"/>
</dbReference>
<dbReference type="GO" id="GO:0005739">
    <property type="term" value="C:mitochondrion"/>
    <property type="evidence" value="ECO:0007669"/>
    <property type="project" value="TreeGrafter"/>
</dbReference>
<dbReference type="Pfam" id="PF10417">
    <property type="entry name" value="1-cysPrx_C"/>
    <property type="match status" value="1"/>
</dbReference>
<evidence type="ECO:0000259" key="8">
    <source>
        <dbReference type="PROSITE" id="PS51352"/>
    </source>
</evidence>
<feature type="active site" description="Cysteine sulfenic acid (-SOH) intermediate; for peroxidase activity" evidence="7">
    <location>
        <position position="43"/>
    </location>
</feature>
<dbReference type="InterPro" id="IPR045020">
    <property type="entry name" value="PRX_1cys"/>
</dbReference>
<keyword evidence="1 6" id="KW-0575">Peroxidase</keyword>
<evidence type="ECO:0000256" key="1">
    <source>
        <dbReference type="ARBA" id="ARBA00022559"/>
    </source>
</evidence>
<dbReference type="PANTHER" id="PTHR43503:SF4">
    <property type="entry name" value="PEROXIREDOXIN-6"/>
    <property type="match status" value="1"/>
</dbReference>
<comment type="function">
    <text evidence="6">Thiol-specific peroxidase that catalyzes the reduction of hydrogen peroxide and organic hydroperoxides to water and alcohols, respectively.</text>
</comment>
<dbReference type="InterPro" id="IPR013766">
    <property type="entry name" value="Thioredoxin_domain"/>
</dbReference>
<dbReference type="CDD" id="cd03016">
    <property type="entry name" value="PRX_1cys"/>
    <property type="match status" value="1"/>
</dbReference>
<sequence>MLLGDVIPDLEVETSVGKMKLYDYMGSDWLLLCSHPADYTPVCTTELGRLAVLQPEFEKRGVKVMALSCDSAESHQGWLGDINKNSGCSVSYPIIADESREVAKAFGMLQTEGFTLQGLPATVRSVFVIGNDHKVKMSLTYPASTGRNFDEILRVVDSLKLTADKSVATPVDWKAGDECVILPSVSNDAAKEKFPNGWKTVDLPSGKEYLRLVKVD</sequence>
<dbReference type="FunFam" id="3.40.30.10:FF:000011">
    <property type="entry name" value="Peroxiredoxin PRX1"/>
    <property type="match status" value="1"/>
</dbReference>
<gene>
    <name evidence="9" type="ORF">TOLI1172_LOCUS2748</name>
</gene>
<comment type="similarity">
    <text evidence="5">Belongs to the peroxiredoxin family. Prx6 subfamily.</text>
</comment>
<dbReference type="InterPro" id="IPR019479">
    <property type="entry name" value="Peroxiredoxin_C"/>
</dbReference>
<dbReference type="AlphaFoldDB" id="A0A7S0ZDE0"/>
<evidence type="ECO:0000256" key="2">
    <source>
        <dbReference type="ARBA" id="ARBA00022862"/>
    </source>
</evidence>
<dbReference type="Pfam" id="PF00578">
    <property type="entry name" value="AhpC-TSA"/>
    <property type="match status" value="1"/>
</dbReference>
<evidence type="ECO:0000256" key="5">
    <source>
        <dbReference type="ARBA" id="ARBA00025719"/>
    </source>
</evidence>
<dbReference type="InterPro" id="IPR000866">
    <property type="entry name" value="AhpC/TSA"/>
</dbReference>
<protein>
    <recommendedName>
        <fullName evidence="8">Thioredoxin domain-containing protein</fullName>
    </recommendedName>
</protein>
<dbReference type="PROSITE" id="PS51352">
    <property type="entry name" value="THIOREDOXIN_2"/>
    <property type="match status" value="1"/>
</dbReference>
<dbReference type="PANTHER" id="PTHR43503">
    <property type="entry name" value="MCG48959-RELATED"/>
    <property type="match status" value="1"/>
</dbReference>
<proteinExistence type="inferred from homology"/>
<accession>A0A7S0ZDE0</accession>
<keyword evidence="4 6" id="KW-0676">Redox-active center</keyword>
<evidence type="ECO:0000256" key="3">
    <source>
        <dbReference type="ARBA" id="ARBA00023002"/>
    </source>
</evidence>
<evidence type="ECO:0000256" key="7">
    <source>
        <dbReference type="PIRSR" id="PIRSR000239-1"/>
    </source>
</evidence>
<keyword evidence="3 6" id="KW-0560">Oxidoreductase</keyword>
<name>A0A7S0ZDE0_9RHOD</name>
<evidence type="ECO:0000256" key="6">
    <source>
        <dbReference type="PIRNR" id="PIRNR000239"/>
    </source>
</evidence>
<dbReference type="GO" id="GO:0005829">
    <property type="term" value="C:cytosol"/>
    <property type="evidence" value="ECO:0007669"/>
    <property type="project" value="TreeGrafter"/>
</dbReference>
<evidence type="ECO:0000313" key="9">
    <source>
        <dbReference type="EMBL" id="CAD8818359.1"/>
    </source>
</evidence>
<dbReference type="InterPro" id="IPR024706">
    <property type="entry name" value="Peroxiredoxin_AhpC-typ"/>
</dbReference>
<dbReference type="EMBL" id="HBFP01003898">
    <property type="protein sequence ID" value="CAD8818359.1"/>
    <property type="molecule type" value="Transcribed_RNA"/>
</dbReference>
<dbReference type="InterPro" id="IPR036249">
    <property type="entry name" value="Thioredoxin-like_sf"/>
</dbReference>
<keyword evidence="2 6" id="KW-0049">Antioxidant</keyword>
<dbReference type="SUPFAM" id="SSF52833">
    <property type="entry name" value="Thioredoxin-like"/>
    <property type="match status" value="1"/>
</dbReference>
<organism evidence="9">
    <name type="scientific">Timspurckia oligopyrenoides</name>
    <dbReference type="NCBI Taxonomy" id="708627"/>
    <lineage>
        <taxon>Eukaryota</taxon>
        <taxon>Rhodophyta</taxon>
        <taxon>Bangiophyceae</taxon>
        <taxon>Porphyridiales</taxon>
        <taxon>Porphyridiaceae</taxon>
        <taxon>Timspurckia</taxon>
    </lineage>
</organism>